<sequence>MIHTRKLLQAGSLLMVSLMLAVLISACSMGPSDPHTITFWTTRTGTVDMGGWKKIIEGFEKANPGYHVKLVGKPSPSQGDATALITAVRGGTPPDVFEVDRFTVSQYASIGLLSSLQPLIEKEGGKTFSDQYFPFAWKETMYQGESYALPFDSDARGLYYNKKLLREAGIDPSILDPKNGPPTIDEIMEISRKLVKKDSRGNYTQLGLIPWDDQASPATWGLSMGAKYYDPVKCEFTAFEPAFKKAYENYAKWSKELDYHKVDTFMATYQPPNAPPSQTPFFTDHLGMAITGNWLLSSIRDYAPKLDYGITYLPVGQKGDKPFTWAGGYAVVMPKGVKNVDGAWKLMQYIAGPEGQRIYSLQTQHLPTLKSLIDDPEITAGNQKFFASMMPFTLSRPPMPVGAQIWDAMETAKQAVLLGDSTPQQALQTVYDRVQPQLQQFCPFQLP</sequence>
<accession>A0A326UI01</accession>
<dbReference type="PROSITE" id="PS51257">
    <property type="entry name" value="PROKAR_LIPOPROTEIN"/>
    <property type="match status" value="1"/>
</dbReference>
<dbReference type="PANTHER" id="PTHR30061:SF50">
    <property type="entry name" value="MALTOSE_MALTODEXTRIN-BINDING PERIPLASMIC PROTEIN"/>
    <property type="match status" value="1"/>
</dbReference>
<dbReference type="GO" id="GO:1901982">
    <property type="term" value="F:maltose binding"/>
    <property type="evidence" value="ECO:0007669"/>
    <property type="project" value="TreeGrafter"/>
</dbReference>
<dbReference type="GO" id="GO:0055052">
    <property type="term" value="C:ATP-binding cassette (ABC) transporter complex, substrate-binding subunit-containing"/>
    <property type="evidence" value="ECO:0007669"/>
    <property type="project" value="TreeGrafter"/>
</dbReference>
<dbReference type="RefSeq" id="WP_111323663.1">
    <property type="nucleotide sequence ID" value="NZ_BIFX01000003.1"/>
</dbReference>
<dbReference type="AlphaFoldDB" id="A0A326UI01"/>
<dbReference type="InterPro" id="IPR006059">
    <property type="entry name" value="SBP"/>
</dbReference>
<proteinExistence type="inferred from homology"/>
<evidence type="ECO:0000256" key="4">
    <source>
        <dbReference type="SAM" id="SignalP"/>
    </source>
</evidence>
<evidence type="ECO:0000256" key="1">
    <source>
        <dbReference type="ARBA" id="ARBA00008520"/>
    </source>
</evidence>
<feature type="signal peptide" evidence="4">
    <location>
        <begin position="1"/>
        <end position="21"/>
    </location>
</feature>
<dbReference type="InterPro" id="IPR006061">
    <property type="entry name" value="SBP_1_CS"/>
</dbReference>
<evidence type="ECO:0000256" key="3">
    <source>
        <dbReference type="ARBA" id="ARBA00022729"/>
    </source>
</evidence>
<dbReference type="GO" id="GO:0042956">
    <property type="term" value="P:maltodextrin transmembrane transport"/>
    <property type="evidence" value="ECO:0007669"/>
    <property type="project" value="TreeGrafter"/>
</dbReference>
<gene>
    <name evidence="5" type="ORF">EI42_03287</name>
</gene>
<dbReference type="SUPFAM" id="SSF53850">
    <property type="entry name" value="Periplasmic binding protein-like II"/>
    <property type="match status" value="1"/>
</dbReference>
<protein>
    <submittedName>
        <fullName evidence="5">ABC-type glycerol-3-phosphate transport system substrate-binding protein</fullName>
    </submittedName>
</protein>
<dbReference type="GO" id="GO:0015768">
    <property type="term" value="P:maltose transport"/>
    <property type="evidence" value="ECO:0007669"/>
    <property type="project" value="TreeGrafter"/>
</dbReference>
<reference evidence="5 6" key="1">
    <citation type="submission" date="2018-06" db="EMBL/GenBank/DDBJ databases">
        <title>Genomic Encyclopedia of Archaeal and Bacterial Type Strains, Phase II (KMG-II): from individual species to whole genera.</title>
        <authorList>
            <person name="Goeker M."/>
        </authorList>
    </citation>
    <scope>NUCLEOTIDE SEQUENCE [LARGE SCALE GENOMIC DNA]</scope>
    <source>
        <strain evidence="5 6">ATCC BAA-1881</strain>
    </source>
</reference>
<evidence type="ECO:0000313" key="5">
    <source>
        <dbReference type="EMBL" id="PZW27909.1"/>
    </source>
</evidence>
<dbReference type="PROSITE" id="PS01037">
    <property type="entry name" value="SBP_BACTERIAL_1"/>
    <property type="match status" value="1"/>
</dbReference>
<organism evidence="5 6">
    <name type="scientific">Thermosporothrix hazakensis</name>
    <dbReference type="NCBI Taxonomy" id="644383"/>
    <lineage>
        <taxon>Bacteria</taxon>
        <taxon>Bacillati</taxon>
        <taxon>Chloroflexota</taxon>
        <taxon>Ktedonobacteria</taxon>
        <taxon>Ktedonobacterales</taxon>
        <taxon>Thermosporotrichaceae</taxon>
        <taxon>Thermosporothrix</taxon>
    </lineage>
</organism>
<feature type="chain" id="PRO_5016337088" evidence="4">
    <location>
        <begin position="22"/>
        <end position="447"/>
    </location>
</feature>
<comment type="similarity">
    <text evidence="1">Belongs to the bacterial solute-binding protein 1 family.</text>
</comment>
<dbReference type="GO" id="GO:0055085">
    <property type="term" value="P:transmembrane transport"/>
    <property type="evidence" value="ECO:0007669"/>
    <property type="project" value="InterPro"/>
</dbReference>
<evidence type="ECO:0000313" key="6">
    <source>
        <dbReference type="Proteomes" id="UP000248806"/>
    </source>
</evidence>
<dbReference type="Proteomes" id="UP000248806">
    <property type="component" value="Unassembled WGS sequence"/>
</dbReference>
<dbReference type="Pfam" id="PF01547">
    <property type="entry name" value="SBP_bac_1"/>
    <property type="match status" value="1"/>
</dbReference>
<dbReference type="Gene3D" id="3.40.190.10">
    <property type="entry name" value="Periplasmic binding protein-like II"/>
    <property type="match status" value="1"/>
</dbReference>
<dbReference type="CDD" id="cd14748">
    <property type="entry name" value="PBP2_UgpB"/>
    <property type="match status" value="1"/>
</dbReference>
<comment type="caution">
    <text evidence="5">The sequence shown here is derived from an EMBL/GenBank/DDBJ whole genome shotgun (WGS) entry which is preliminary data.</text>
</comment>
<dbReference type="EMBL" id="QKUF01000011">
    <property type="protein sequence ID" value="PZW27909.1"/>
    <property type="molecule type" value="Genomic_DNA"/>
</dbReference>
<keyword evidence="2" id="KW-0813">Transport</keyword>
<keyword evidence="3 4" id="KW-0732">Signal</keyword>
<dbReference type="PANTHER" id="PTHR30061">
    <property type="entry name" value="MALTOSE-BINDING PERIPLASMIC PROTEIN"/>
    <property type="match status" value="1"/>
</dbReference>
<keyword evidence="6" id="KW-1185">Reference proteome</keyword>
<name>A0A326UI01_THEHA</name>
<dbReference type="OrthoDB" id="9769685at2"/>
<evidence type="ECO:0000256" key="2">
    <source>
        <dbReference type="ARBA" id="ARBA00022448"/>
    </source>
</evidence>